<evidence type="ECO:0000313" key="3">
    <source>
        <dbReference type="Proteomes" id="UP000674179"/>
    </source>
</evidence>
<organism evidence="2 3">
    <name type="scientific">Leishmania enriettii</name>
    <dbReference type="NCBI Taxonomy" id="5663"/>
    <lineage>
        <taxon>Eukaryota</taxon>
        <taxon>Discoba</taxon>
        <taxon>Euglenozoa</taxon>
        <taxon>Kinetoplastea</taxon>
        <taxon>Metakinetoplastina</taxon>
        <taxon>Trypanosomatida</taxon>
        <taxon>Trypanosomatidae</taxon>
        <taxon>Leishmaniinae</taxon>
        <taxon>Leishmania</taxon>
    </lineage>
</organism>
<dbReference type="InterPro" id="IPR035892">
    <property type="entry name" value="C2_domain_sf"/>
</dbReference>
<dbReference type="Pfam" id="PF00168">
    <property type="entry name" value="C2"/>
    <property type="match status" value="1"/>
</dbReference>
<feature type="domain" description="C2" evidence="1">
    <location>
        <begin position="7"/>
        <end position="74"/>
    </location>
</feature>
<dbReference type="GeneID" id="94169884"/>
<protein>
    <recommendedName>
        <fullName evidence="1">C2 domain-containing protein</fullName>
    </recommendedName>
</protein>
<dbReference type="Proteomes" id="UP000674179">
    <property type="component" value="Chromosome 31"/>
</dbReference>
<keyword evidence="3" id="KW-1185">Reference proteome</keyword>
<reference evidence="2 3" key="1">
    <citation type="submission" date="2021-02" db="EMBL/GenBank/DDBJ databases">
        <title>Leishmania (Mundinia) enrietti genome sequencing and assembly.</title>
        <authorList>
            <person name="Almutairi H."/>
            <person name="Gatherer D."/>
        </authorList>
    </citation>
    <scope>NUCLEOTIDE SEQUENCE [LARGE SCALE GENOMIC DNA]</scope>
    <source>
        <strain evidence="2">CUR178</strain>
    </source>
</reference>
<dbReference type="InterPro" id="IPR000008">
    <property type="entry name" value="C2_dom"/>
</dbReference>
<evidence type="ECO:0000259" key="1">
    <source>
        <dbReference type="Pfam" id="PF00168"/>
    </source>
</evidence>
<dbReference type="SUPFAM" id="SSF49562">
    <property type="entry name" value="C2 domain (Calcium/lipid-binding domain, CaLB)"/>
    <property type="match status" value="1"/>
</dbReference>
<dbReference type="AlphaFoldDB" id="A0A836GH05"/>
<sequence>MGGKKRWHVRYRARVIENCLNPVWSEVKFQVTDYDSTQVLFEQWNGNVIVDDLLGSYNLSINGLARDFVLDTWVILEGTKSSISELGLRILAVNFGRDPAPGEKFTASIKQDSAPPPTSHAIRPPNKYSMPLQVIALPSYSTLPPWPPRLVQMPYGIPPDM</sequence>
<evidence type="ECO:0000313" key="2">
    <source>
        <dbReference type="EMBL" id="KAG5471954.1"/>
    </source>
</evidence>
<dbReference type="RefSeq" id="XP_067690477.1">
    <property type="nucleotide sequence ID" value="XM_067834374.1"/>
</dbReference>
<gene>
    <name evidence="2" type="ORF">CUR178_02619</name>
</gene>
<dbReference type="KEGG" id="lenr:94169884"/>
<dbReference type="Gene3D" id="2.60.40.150">
    <property type="entry name" value="C2 domain"/>
    <property type="match status" value="1"/>
</dbReference>
<dbReference type="OrthoDB" id="270970at2759"/>
<proteinExistence type="predicted"/>
<dbReference type="EMBL" id="JAFHKP010000031">
    <property type="protein sequence ID" value="KAG5471954.1"/>
    <property type="molecule type" value="Genomic_DNA"/>
</dbReference>
<comment type="caution">
    <text evidence="2">The sequence shown here is derived from an EMBL/GenBank/DDBJ whole genome shotgun (WGS) entry which is preliminary data.</text>
</comment>
<accession>A0A836GH05</accession>
<name>A0A836GH05_LEIEN</name>